<evidence type="ECO:0000313" key="4">
    <source>
        <dbReference type="Proteomes" id="UP001234811"/>
    </source>
</evidence>
<evidence type="ECO:0000259" key="1">
    <source>
        <dbReference type="Pfam" id="PF13020"/>
    </source>
</evidence>
<dbReference type="AlphaFoldDB" id="A0ABD5BJF7"/>
<dbReference type="Pfam" id="PF13020">
    <property type="entry name" value="NOV_C"/>
    <property type="match status" value="1"/>
</dbReference>
<feature type="domain" description="ScoMcrA-like N-terminal head" evidence="2">
    <location>
        <begin position="11"/>
        <end position="94"/>
    </location>
</feature>
<evidence type="ECO:0000259" key="2">
    <source>
        <dbReference type="Pfam" id="PF26345"/>
    </source>
</evidence>
<dbReference type="Proteomes" id="UP001234811">
    <property type="component" value="Unassembled WGS sequence"/>
</dbReference>
<name>A0ABD5BJF7_SERMA</name>
<sequence>MSQLSQLRSPAAVQAAIDEFVQLGRTKFLARHGYGKSRDFLVRDPKTGTDCDSKAIAGVAFGKQFPEQGPLTADSFSGGEATVVPALTRLGFRIIRIGEDWSEEEVLATVEDYFDMLRAEAAGEPYNKSEHNQALRQLLNGRSKSSVELKHQNISAVLDALGLPYINGYKPRGNSQLLLRKSVHAYVLEHQQTVGALVDALEEVKLPGDKTYRAALVEPPAREVLVRTPASLRQRLPRKFDYAARDEANRKLGRAGEQWVIGYEQQRLTELGHPELFQRLDWVSDTQGDGAGFDILSFEEDAHERFIEVKTTNGGVGSSFLVSHNELEFSKEAGDQFHLYRVFQFRDGPRLFTLPGDLSQHVHLKPTGTVANSR</sequence>
<reference evidence="3 4" key="1">
    <citation type="submission" date="2023-07" db="EMBL/GenBank/DDBJ databases">
        <title>Pathogens genome sequencing project 196.</title>
        <authorList>
            <person name="Cao X."/>
        </authorList>
    </citation>
    <scope>NUCLEOTIDE SEQUENCE [LARGE SCALE GENOMIC DNA]</scope>
    <source>
        <strain evidence="3 4">SM41</strain>
    </source>
</reference>
<feature type="non-terminal residue" evidence="3">
    <location>
        <position position="374"/>
    </location>
</feature>
<proteinExistence type="predicted"/>
<dbReference type="InterPro" id="IPR024975">
    <property type="entry name" value="NOV_C"/>
</dbReference>
<dbReference type="EMBL" id="JAVIPQ010000220">
    <property type="protein sequence ID" value="MDQ9556703.1"/>
    <property type="molecule type" value="Genomic_DNA"/>
</dbReference>
<protein>
    <submittedName>
        <fullName evidence="3">DUF3883 domain-containing protein</fullName>
    </submittedName>
</protein>
<feature type="domain" description="Protein NO VEIN C-terminal" evidence="1">
    <location>
        <begin position="256"/>
        <end position="353"/>
    </location>
</feature>
<gene>
    <name evidence="3" type="ORF">RF091_14420</name>
</gene>
<dbReference type="InterPro" id="IPR058807">
    <property type="entry name" value="ScoMcrA_N"/>
</dbReference>
<dbReference type="RefSeq" id="WP_053295621.1">
    <property type="nucleotide sequence ID" value="NZ_JAVIOY010000008.1"/>
</dbReference>
<evidence type="ECO:0000313" key="3">
    <source>
        <dbReference type="EMBL" id="MDQ9556703.1"/>
    </source>
</evidence>
<comment type="caution">
    <text evidence="3">The sequence shown here is derived from an EMBL/GenBank/DDBJ whole genome shotgun (WGS) entry which is preliminary data.</text>
</comment>
<organism evidence="3 4">
    <name type="scientific">Serratia marcescens</name>
    <dbReference type="NCBI Taxonomy" id="615"/>
    <lineage>
        <taxon>Bacteria</taxon>
        <taxon>Pseudomonadati</taxon>
        <taxon>Pseudomonadota</taxon>
        <taxon>Gammaproteobacteria</taxon>
        <taxon>Enterobacterales</taxon>
        <taxon>Yersiniaceae</taxon>
        <taxon>Serratia</taxon>
    </lineage>
</organism>
<dbReference type="Pfam" id="PF26345">
    <property type="entry name" value="ScoMcrA_N"/>
    <property type="match status" value="1"/>
</dbReference>
<accession>A0ABD5BJF7</accession>